<dbReference type="Proteomes" id="UP000006055">
    <property type="component" value="Chromosome"/>
</dbReference>
<dbReference type="EMBL" id="CP003360">
    <property type="protein sequence ID" value="AFM27047.1"/>
    <property type="molecule type" value="Genomic_DNA"/>
</dbReference>
<gene>
    <name evidence="3" type="ordered locus">Desti_4415</name>
</gene>
<sequence>MQDINTIPRRSSCASVVLTLFLVLFTSQATFADRTDSLIDQALRISGISGQLDALPKSVLASVPSDVFPDSRSRNETEALLKKNSAQDTLLKILRSSIRDELKQEYLGKVVEFYESSLGKKVARAQENALDPALLKNIRESRKMAASQDDERLELMRRIVVAEDVYGNNQVLVKSVIKGLLSGSDPENAANDDRLHEKIGMVEKGLGFEKSRIGETAITTIAYTFRHLSDKELENLAVFRESEPDRWFRSRIINGLQIATYELARTLGQALSDLKRPPADEKEEKSTRRKRGWSREE</sequence>
<proteinExistence type="predicted"/>
<dbReference type="AlphaFoldDB" id="I4CBV6"/>
<reference evidence="4" key="1">
    <citation type="submission" date="2012-06" db="EMBL/GenBank/DDBJ databases">
        <title>Complete sequence of chromosome of Desulfomonile tiedjei DSM 6799.</title>
        <authorList>
            <person name="Lucas S."/>
            <person name="Copeland A."/>
            <person name="Lapidus A."/>
            <person name="Glavina del Rio T."/>
            <person name="Dalin E."/>
            <person name="Tice H."/>
            <person name="Bruce D."/>
            <person name="Goodwin L."/>
            <person name="Pitluck S."/>
            <person name="Peters L."/>
            <person name="Ovchinnikova G."/>
            <person name="Zeytun A."/>
            <person name="Lu M."/>
            <person name="Kyrpides N."/>
            <person name="Mavromatis K."/>
            <person name="Ivanova N."/>
            <person name="Brettin T."/>
            <person name="Detter J.C."/>
            <person name="Han C."/>
            <person name="Larimer F."/>
            <person name="Land M."/>
            <person name="Hauser L."/>
            <person name="Markowitz V."/>
            <person name="Cheng J.-F."/>
            <person name="Hugenholtz P."/>
            <person name="Woyke T."/>
            <person name="Wu D."/>
            <person name="Spring S."/>
            <person name="Schroeder M."/>
            <person name="Brambilla E."/>
            <person name="Klenk H.-P."/>
            <person name="Eisen J.A."/>
        </authorList>
    </citation>
    <scope>NUCLEOTIDE SEQUENCE [LARGE SCALE GENOMIC DNA]</scope>
    <source>
        <strain evidence="4">ATCC 49306 / DSM 6799 / DCB-1</strain>
    </source>
</reference>
<evidence type="ECO:0000256" key="1">
    <source>
        <dbReference type="SAM" id="MobiDB-lite"/>
    </source>
</evidence>
<dbReference type="STRING" id="706587.Desti_4415"/>
<feature type="compositionally biased region" description="Basic and acidic residues" evidence="1">
    <location>
        <begin position="273"/>
        <end position="286"/>
    </location>
</feature>
<evidence type="ECO:0000313" key="4">
    <source>
        <dbReference type="Proteomes" id="UP000006055"/>
    </source>
</evidence>
<keyword evidence="4" id="KW-1185">Reference proteome</keyword>
<organism evidence="3 4">
    <name type="scientific">Desulfomonile tiedjei (strain ATCC 49306 / DSM 6799 / DCB-1)</name>
    <dbReference type="NCBI Taxonomy" id="706587"/>
    <lineage>
        <taxon>Bacteria</taxon>
        <taxon>Pseudomonadati</taxon>
        <taxon>Thermodesulfobacteriota</taxon>
        <taxon>Desulfomonilia</taxon>
        <taxon>Desulfomonilales</taxon>
        <taxon>Desulfomonilaceae</taxon>
        <taxon>Desulfomonile</taxon>
    </lineage>
</organism>
<protein>
    <recommendedName>
        <fullName evidence="5">DUF2059 domain-containing protein</fullName>
    </recommendedName>
</protein>
<dbReference type="KEGG" id="dti:Desti_4415"/>
<keyword evidence="2" id="KW-0732">Signal</keyword>
<evidence type="ECO:0000256" key="2">
    <source>
        <dbReference type="SAM" id="SignalP"/>
    </source>
</evidence>
<dbReference type="RefSeq" id="WP_014812163.1">
    <property type="nucleotide sequence ID" value="NC_018025.1"/>
</dbReference>
<feature type="compositionally biased region" description="Basic residues" evidence="1">
    <location>
        <begin position="287"/>
        <end position="297"/>
    </location>
</feature>
<evidence type="ECO:0000313" key="3">
    <source>
        <dbReference type="EMBL" id="AFM27047.1"/>
    </source>
</evidence>
<feature type="chain" id="PRO_5003687143" description="DUF2059 domain-containing protein" evidence="2">
    <location>
        <begin position="33"/>
        <end position="297"/>
    </location>
</feature>
<dbReference type="HOGENOM" id="CLU_936053_0_0_7"/>
<feature type="signal peptide" evidence="2">
    <location>
        <begin position="1"/>
        <end position="32"/>
    </location>
</feature>
<accession>I4CBV6</accession>
<evidence type="ECO:0008006" key="5">
    <source>
        <dbReference type="Google" id="ProtNLM"/>
    </source>
</evidence>
<feature type="region of interest" description="Disordered" evidence="1">
    <location>
        <begin position="272"/>
        <end position="297"/>
    </location>
</feature>
<name>I4CBV6_DESTA</name>